<feature type="region of interest" description="Disordered" evidence="1">
    <location>
        <begin position="128"/>
        <end position="152"/>
    </location>
</feature>
<dbReference type="Proteomes" id="UP000677054">
    <property type="component" value="Unassembled WGS sequence"/>
</dbReference>
<organism evidence="3">
    <name type="scientific">Darwinula stevensoni</name>
    <dbReference type="NCBI Taxonomy" id="69355"/>
    <lineage>
        <taxon>Eukaryota</taxon>
        <taxon>Metazoa</taxon>
        <taxon>Ecdysozoa</taxon>
        <taxon>Arthropoda</taxon>
        <taxon>Crustacea</taxon>
        <taxon>Oligostraca</taxon>
        <taxon>Ostracoda</taxon>
        <taxon>Podocopa</taxon>
        <taxon>Podocopida</taxon>
        <taxon>Darwinulocopina</taxon>
        <taxon>Darwinuloidea</taxon>
        <taxon>Darwinulidae</taxon>
        <taxon>Darwinula</taxon>
    </lineage>
</organism>
<dbReference type="EMBL" id="CAJPEV010000229">
    <property type="protein sequence ID" value="CAG0882689.1"/>
    <property type="molecule type" value="Genomic_DNA"/>
</dbReference>
<feature type="compositionally biased region" description="Basic and acidic residues" evidence="1">
    <location>
        <begin position="137"/>
        <end position="152"/>
    </location>
</feature>
<protein>
    <recommendedName>
        <fullName evidence="2">Mos1 transposase HTH domain-containing protein</fullName>
    </recommendedName>
</protein>
<dbReference type="EMBL" id="LR899746">
    <property type="protein sequence ID" value="CAD7242188.1"/>
    <property type="molecule type" value="Genomic_DNA"/>
</dbReference>
<evidence type="ECO:0000259" key="2">
    <source>
        <dbReference type="Pfam" id="PF17906"/>
    </source>
</evidence>
<dbReference type="Pfam" id="PF17906">
    <property type="entry name" value="HTH_48"/>
    <property type="match status" value="1"/>
</dbReference>
<dbReference type="OrthoDB" id="616263at2759"/>
<sequence>MAPIEQATVRPIVYYEYLQGHSARAAADNICAAFKGNVVHHSMDGKDTEGGSARETKDEESQRCHANVPDTFVPSVHAEAKALAEPKGIQTGPSSRQSGSDYGEAVEGFFEGLFDVAGVAAIGAAIARSGDGAPEMPSRDSLSRRLQETNIE</sequence>
<dbReference type="AlphaFoldDB" id="A0A7R8X9L7"/>
<name>A0A7R8X9L7_9CRUS</name>
<keyword evidence="4" id="KW-1185">Reference proteome</keyword>
<gene>
    <name evidence="3" type="ORF">DSTB1V02_LOCUS2159</name>
</gene>
<feature type="region of interest" description="Disordered" evidence="1">
    <location>
        <begin position="41"/>
        <end position="102"/>
    </location>
</feature>
<reference evidence="3" key="1">
    <citation type="submission" date="2020-11" db="EMBL/GenBank/DDBJ databases">
        <authorList>
            <person name="Tran Van P."/>
        </authorList>
    </citation>
    <scope>NUCLEOTIDE SEQUENCE</scope>
</reference>
<feature type="domain" description="Mos1 transposase HTH" evidence="2">
    <location>
        <begin position="10"/>
        <end position="41"/>
    </location>
</feature>
<evidence type="ECO:0000313" key="4">
    <source>
        <dbReference type="Proteomes" id="UP000677054"/>
    </source>
</evidence>
<proteinExistence type="predicted"/>
<evidence type="ECO:0000256" key="1">
    <source>
        <dbReference type="SAM" id="MobiDB-lite"/>
    </source>
</evidence>
<feature type="compositionally biased region" description="Polar residues" evidence="1">
    <location>
        <begin position="91"/>
        <end position="100"/>
    </location>
</feature>
<evidence type="ECO:0000313" key="3">
    <source>
        <dbReference type="EMBL" id="CAD7242188.1"/>
    </source>
</evidence>
<accession>A0A7R8X9L7</accession>
<dbReference type="InterPro" id="IPR041426">
    <property type="entry name" value="Mos1_HTH"/>
</dbReference>
<feature type="compositionally biased region" description="Basic and acidic residues" evidence="1">
    <location>
        <begin position="41"/>
        <end position="63"/>
    </location>
</feature>